<organism evidence="7 8">
    <name type="scientific">Rhodococcoides kyotonense</name>
    <dbReference type="NCBI Taxonomy" id="398843"/>
    <lineage>
        <taxon>Bacteria</taxon>
        <taxon>Bacillati</taxon>
        <taxon>Actinomycetota</taxon>
        <taxon>Actinomycetes</taxon>
        <taxon>Mycobacteriales</taxon>
        <taxon>Nocardiaceae</taxon>
        <taxon>Rhodococcoides</taxon>
    </lineage>
</organism>
<dbReference type="Gene3D" id="3.30.465.10">
    <property type="match status" value="1"/>
</dbReference>
<keyword evidence="8" id="KW-1185">Reference proteome</keyword>
<dbReference type="PROSITE" id="PS51387">
    <property type="entry name" value="FAD_PCMH"/>
    <property type="match status" value="1"/>
</dbReference>
<comment type="similarity">
    <text evidence="2">Belongs to the FAD-binding oxidoreductase/transferase type 4 family.</text>
</comment>
<dbReference type="InterPro" id="IPR016171">
    <property type="entry name" value="Vanillyl_alc_oxidase_C-sub2"/>
</dbReference>
<dbReference type="EMBL" id="LVHI01000038">
    <property type="protein sequence ID" value="OAK51522.1"/>
    <property type="molecule type" value="Genomic_DNA"/>
</dbReference>
<reference evidence="7 8" key="1">
    <citation type="submission" date="2016-03" db="EMBL/GenBank/DDBJ databases">
        <title>Genome sequence of Rhodococcus kyotonensis KB10.</title>
        <authorList>
            <person name="Jeong H."/>
            <person name="Hong C.E."/>
            <person name="Jo S.H."/>
            <person name="Park J.M."/>
        </authorList>
    </citation>
    <scope>NUCLEOTIDE SEQUENCE [LARGE SCALE GENOMIC DNA]</scope>
    <source>
        <strain evidence="7 8">KB10</strain>
    </source>
</reference>
<comment type="cofactor">
    <cofactor evidence="1">
        <name>FAD</name>
        <dbReference type="ChEBI" id="CHEBI:57692"/>
    </cofactor>
</comment>
<dbReference type="Pfam" id="PF01565">
    <property type="entry name" value="FAD_binding_4"/>
    <property type="match status" value="1"/>
</dbReference>
<keyword evidence="4" id="KW-0274">FAD</keyword>
<sequence>MDSSFDAALDAAAPGRILRDADAMARYSTDWTRRWTGSPRAVARPRSVEDVAAVLAVCNDHRVSVVPQGGNTGLVGGAVPADGSVVVTTEALTSTSDVREDGSVTVGAGVTLHELERLAQENGRTTGLALASGASATVGGVASTNAGGARVLRYGTARDRIGGLRAVLANGEVVDRRVGLRKDNTGYDLTNLLVGSEGTLAVITDVTWKLVAPHRDRLVLAFAFPDSGSAADALTTLLSFPGLDAVEWAAGSAVKRAAALLDTTPPLPTDGFWVFVELGDSDVGDRSLVDASAPVIDSLTASGLDADRIAVAVSVTERRALWSFRERITESVSAAGVPVKLDVGVPVHEFCAFVDALPSTVHGVDAAAIPVLFGHFAESNIHVNILPGSGTFSEAVAEALEDAVLDHVLSVGGTVSAEHGVGRAKRRWLTRQRGAVQVQAMAAIKNAWDPHSILNPGVLFDRGQAAI</sequence>
<evidence type="ECO:0000256" key="2">
    <source>
        <dbReference type="ARBA" id="ARBA00008000"/>
    </source>
</evidence>
<protein>
    <recommendedName>
        <fullName evidence="6">FAD-binding PCMH-type domain-containing protein</fullName>
    </recommendedName>
</protein>
<evidence type="ECO:0000313" key="8">
    <source>
        <dbReference type="Proteomes" id="UP000077519"/>
    </source>
</evidence>
<dbReference type="AlphaFoldDB" id="A0A177Y7M4"/>
<dbReference type="FunFam" id="1.10.45.10:FF:000001">
    <property type="entry name" value="D-lactate dehydrogenase mitochondrial"/>
    <property type="match status" value="1"/>
</dbReference>
<dbReference type="PANTHER" id="PTHR43716">
    <property type="entry name" value="D-2-HYDROXYGLUTARATE DEHYDROGENASE, MITOCHONDRIAL"/>
    <property type="match status" value="1"/>
</dbReference>
<dbReference type="InterPro" id="IPR036318">
    <property type="entry name" value="FAD-bd_PCMH-like_sf"/>
</dbReference>
<dbReference type="Pfam" id="PF02913">
    <property type="entry name" value="FAD-oxidase_C"/>
    <property type="match status" value="1"/>
</dbReference>
<evidence type="ECO:0000259" key="6">
    <source>
        <dbReference type="PROSITE" id="PS51387"/>
    </source>
</evidence>
<gene>
    <name evidence="7" type="ORF">A3K89_11335</name>
</gene>
<accession>A0A177Y7M4</accession>
<dbReference type="GO" id="GO:0016491">
    <property type="term" value="F:oxidoreductase activity"/>
    <property type="evidence" value="ECO:0007669"/>
    <property type="project" value="UniProtKB-KW"/>
</dbReference>
<feature type="domain" description="FAD-binding PCMH-type" evidence="6">
    <location>
        <begin position="35"/>
        <end position="213"/>
    </location>
</feature>
<dbReference type="Gene3D" id="3.30.70.2190">
    <property type="match status" value="1"/>
</dbReference>
<dbReference type="InterPro" id="IPR006094">
    <property type="entry name" value="Oxid_FAD_bind_N"/>
</dbReference>
<dbReference type="Proteomes" id="UP000077519">
    <property type="component" value="Unassembled WGS sequence"/>
</dbReference>
<dbReference type="SUPFAM" id="SSF56176">
    <property type="entry name" value="FAD-binding/transporter-associated domain-like"/>
    <property type="match status" value="1"/>
</dbReference>
<dbReference type="InterPro" id="IPR016169">
    <property type="entry name" value="FAD-bd_PCMH_sub2"/>
</dbReference>
<dbReference type="InterPro" id="IPR004113">
    <property type="entry name" value="FAD-bd_oxidored_4_C"/>
</dbReference>
<dbReference type="RefSeq" id="WP_068430751.1">
    <property type="nucleotide sequence ID" value="NZ_LVHI01000038.1"/>
</dbReference>
<dbReference type="InterPro" id="IPR016167">
    <property type="entry name" value="FAD-bd_PCMH_sub1"/>
</dbReference>
<evidence type="ECO:0000256" key="3">
    <source>
        <dbReference type="ARBA" id="ARBA00022630"/>
    </source>
</evidence>
<dbReference type="InterPro" id="IPR016164">
    <property type="entry name" value="FAD-linked_Oxase-like_C"/>
</dbReference>
<dbReference type="InterPro" id="IPR016166">
    <property type="entry name" value="FAD-bd_PCMH"/>
</dbReference>
<keyword evidence="3" id="KW-0285">Flavoprotein</keyword>
<dbReference type="GO" id="GO:0022904">
    <property type="term" value="P:respiratory electron transport chain"/>
    <property type="evidence" value="ECO:0007669"/>
    <property type="project" value="TreeGrafter"/>
</dbReference>
<name>A0A177Y7M4_9NOCA</name>
<dbReference type="PANTHER" id="PTHR43716:SF1">
    <property type="entry name" value="D-2-HYDROXYGLUTARATE DEHYDROGENASE, MITOCHONDRIAL"/>
    <property type="match status" value="1"/>
</dbReference>
<dbReference type="Gene3D" id="3.30.70.2740">
    <property type="match status" value="1"/>
</dbReference>
<evidence type="ECO:0000256" key="5">
    <source>
        <dbReference type="ARBA" id="ARBA00023002"/>
    </source>
</evidence>
<keyword evidence="5" id="KW-0560">Oxidoreductase</keyword>
<dbReference type="InterPro" id="IPR051264">
    <property type="entry name" value="FAD-oxidored/transferase_4"/>
</dbReference>
<dbReference type="Gene3D" id="1.10.45.10">
    <property type="entry name" value="Vanillyl-alcohol Oxidase, Chain A, domain 4"/>
    <property type="match status" value="1"/>
</dbReference>
<dbReference type="SUPFAM" id="SSF55103">
    <property type="entry name" value="FAD-linked oxidases, C-terminal domain"/>
    <property type="match status" value="1"/>
</dbReference>
<evidence type="ECO:0000256" key="1">
    <source>
        <dbReference type="ARBA" id="ARBA00001974"/>
    </source>
</evidence>
<evidence type="ECO:0000313" key="7">
    <source>
        <dbReference type="EMBL" id="OAK51522.1"/>
    </source>
</evidence>
<proteinExistence type="inferred from homology"/>
<comment type="caution">
    <text evidence="7">The sequence shown here is derived from an EMBL/GenBank/DDBJ whole genome shotgun (WGS) entry which is preliminary data.</text>
</comment>
<evidence type="ECO:0000256" key="4">
    <source>
        <dbReference type="ARBA" id="ARBA00022827"/>
    </source>
</evidence>
<dbReference type="GO" id="GO:0071949">
    <property type="term" value="F:FAD binding"/>
    <property type="evidence" value="ECO:0007669"/>
    <property type="project" value="InterPro"/>
</dbReference>
<dbReference type="Gene3D" id="3.30.43.10">
    <property type="entry name" value="Uridine Diphospho-n-acetylenolpyruvylglucosamine Reductase, domain 2"/>
    <property type="match status" value="1"/>
</dbReference>